<dbReference type="GO" id="GO:0003677">
    <property type="term" value="F:DNA binding"/>
    <property type="evidence" value="ECO:0007669"/>
    <property type="project" value="UniProtKB-UniRule"/>
</dbReference>
<evidence type="ECO:0000256" key="3">
    <source>
        <dbReference type="ARBA" id="ARBA00023172"/>
    </source>
</evidence>
<sequence length="367" mass="41135">MAAIRERPRGDGTIGYAVLYTMDRRQSSLTFDDPKKAEAFKAAIDAHGAARALEMHGINADPRRRTAPELTVTQWLKRHVDQLTGVEQKCIDDYTRYIENDIDPVIGSIPLAALAEEDIARWVRTLEDSGNSPKTIKNKHGFLSGALSKAAAKHLIPANPAAGRRLPRATNGDSDDQDDKRMLSREEFDRLLAATTEYWRPLVEFLVRSGCRWGEAVALKPSDVDRKAGTVRIRRAWKHSSKGYYIGAPKTKRSNRKINVSKKILDQLDYSHEWLFVNRAGGPVRYHGFRRRVWDKAVARAKLDPPPTPHDLRHTCGSWMILAGVPMAVVSRHLGHENIQITVDTYGDVDRSSFAAAADAIDQLLDD</sequence>
<dbReference type="Proteomes" id="UP000230971">
    <property type="component" value="Unassembled WGS sequence"/>
</dbReference>
<protein>
    <submittedName>
        <fullName evidence="8">Site-specific integrase</fullName>
    </submittedName>
</protein>
<keyword evidence="3" id="KW-0233">DNA recombination</keyword>
<dbReference type="Pfam" id="PF00589">
    <property type="entry name" value="Phage_integrase"/>
    <property type="match status" value="1"/>
</dbReference>
<evidence type="ECO:0000256" key="4">
    <source>
        <dbReference type="PROSITE-ProRule" id="PRU01248"/>
    </source>
</evidence>
<gene>
    <name evidence="8" type="ORF">CQY23_03015</name>
</gene>
<evidence type="ECO:0000256" key="1">
    <source>
        <dbReference type="ARBA" id="ARBA00008857"/>
    </source>
</evidence>
<reference evidence="8 9" key="1">
    <citation type="journal article" date="2017" name="Infect. Genet. Evol.">
        <title>The new phylogeny of the genus Mycobacterium: The old and the news.</title>
        <authorList>
            <person name="Tortoli E."/>
            <person name="Fedrizzi T."/>
            <person name="Meehan C.J."/>
            <person name="Trovato A."/>
            <person name="Grottola A."/>
            <person name="Giacobazzi E."/>
            <person name="Serpini G.F."/>
            <person name="Tagliazucchi S."/>
            <person name="Fabio A."/>
            <person name="Bettua C."/>
            <person name="Bertorelli R."/>
            <person name="Frascaro F."/>
            <person name="De Sanctis V."/>
            <person name="Pecorari M."/>
            <person name="Jousson O."/>
            <person name="Segata N."/>
            <person name="Cirillo D.M."/>
        </authorList>
    </citation>
    <scope>NUCLEOTIDE SEQUENCE [LARGE SCALE GENOMIC DNA]</scope>
    <source>
        <strain evidence="8 9">NCTC 12882</strain>
    </source>
</reference>
<keyword evidence="2 4" id="KW-0238">DNA-binding</keyword>
<comment type="caution">
    <text evidence="8">The sequence shown here is derived from an EMBL/GenBank/DDBJ whole genome shotgun (WGS) entry which is preliminary data.</text>
</comment>
<dbReference type="GO" id="GO:0015074">
    <property type="term" value="P:DNA integration"/>
    <property type="evidence" value="ECO:0007669"/>
    <property type="project" value="InterPro"/>
</dbReference>
<evidence type="ECO:0000256" key="2">
    <source>
        <dbReference type="ARBA" id="ARBA00023125"/>
    </source>
</evidence>
<dbReference type="InterPro" id="IPR010998">
    <property type="entry name" value="Integrase_recombinase_N"/>
</dbReference>
<evidence type="ECO:0000259" key="6">
    <source>
        <dbReference type="PROSITE" id="PS51898"/>
    </source>
</evidence>
<dbReference type="RefSeq" id="WP_099539484.1">
    <property type="nucleotide sequence ID" value="NZ_PDKV01000002.1"/>
</dbReference>
<dbReference type="PANTHER" id="PTHR30349:SF64">
    <property type="entry name" value="PROPHAGE INTEGRASE INTD-RELATED"/>
    <property type="match status" value="1"/>
</dbReference>
<feature type="region of interest" description="Disordered" evidence="5">
    <location>
        <begin position="159"/>
        <end position="180"/>
    </location>
</feature>
<dbReference type="PANTHER" id="PTHR30349">
    <property type="entry name" value="PHAGE INTEGRASE-RELATED"/>
    <property type="match status" value="1"/>
</dbReference>
<proteinExistence type="inferred from homology"/>
<dbReference type="PROSITE" id="PS51900">
    <property type="entry name" value="CB"/>
    <property type="match status" value="1"/>
</dbReference>
<evidence type="ECO:0000313" key="8">
    <source>
        <dbReference type="EMBL" id="PIB80525.1"/>
    </source>
</evidence>
<feature type="domain" description="Tyr recombinase" evidence="6">
    <location>
        <begin position="178"/>
        <end position="359"/>
    </location>
</feature>
<comment type="similarity">
    <text evidence="1">Belongs to the 'phage' integrase family.</text>
</comment>
<dbReference type="InterPro" id="IPR011010">
    <property type="entry name" value="DNA_brk_join_enz"/>
</dbReference>
<organism evidence="8 9">
    <name type="scientific">Mycobacterium celatum</name>
    <dbReference type="NCBI Taxonomy" id="28045"/>
    <lineage>
        <taxon>Bacteria</taxon>
        <taxon>Bacillati</taxon>
        <taxon>Actinomycetota</taxon>
        <taxon>Actinomycetes</taxon>
        <taxon>Mycobacteriales</taxon>
        <taxon>Mycobacteriaceae</taxon>
        <taxon>Mycobacterium</taxon>
    </lineage>
</organism>
<evidence type="ECO:0000259" key="7">
    <source>
        <dbReference type="PROSITE" id="PS51900"/>
    </source>
</evidence>
<evidence type="ECO:0000313" key="9">
    <source>
        <dbReference type="Proteomes" id="UP000230971"/>
    </source>
</evidence>
<dbReference type="SUPFAM" id="SSF56349">
    <property type="entry name" value="DNA breaking-rejoining enzymes"/>
    <property type="match status" value="1"/>
</dbReference>
<dbReference type="InterPro" id="IPR050090">
    <property type="entry name" value="Tyrosine_recombinase_XerCD"/>
</dbReference>
<dbReference type="Gene3D" id="1.10.150.130">
    <property type="match status" value="1"/>
</dbReference>
<dbReference type="CDD" id="cd01189">
    <property type="entry name" value="INT_ICEBs1_C_like"/>
    <property type="match status" value="1"/>
</dbReference>
<dbReference type="InterPro" id="IPR013762">
    <property type="entry name" value="Integrase-like_cat_sf"/>
</dbReference>
<evidence type="ECO:0000256" key="5">
    <source>
        <dbReference type="SAM" id="MobiDB-lite"/>
    </source>
</evidence>
<dbReference type="EMBL" id="PDKV01000002">
    <property type="protein sequence ID" value="PIB80525.1"/>
    <property type="molecule type" value="Genomic_DNA"/>
</dbReference>
<dbReference type="InterPro" id="IPR002104">
    <property type="entry name" value="Integrase_catalytic"/>
</dbReference>
<dbReference type="InterPro" id="IPR044068">
    <property type="entry name" value="CB"/>
</dbReference>
<name>A0A2G5PQC9_MYCCE</name>
<accession>A0A2G5PQC9</accession>
<dbReference type="PROSITE" id="PS51898">
    <property type="entry name" value="TYR_RECOMBINASE"/>
    <property type="match status" value="1"/>
</dbReference>
<dbReference type="AlphaFoldDB" id="A0A2G5PQC9"/>
<dbReference type="Gene3D" id="1.10.443.10">
    <property type="entry name" value="Intergrase catalytic core"/>
    <property type="match status" value="1"/>
</dbReference>
<dbReference type="OrthoDB" id="1822491at2"/>
<feature type="domain" description="Core-binding (CB)" evidence="7">
    <location>
        <begin position="70"/>
        <end position="151"/>
    </location>
</feature>
<dbReference type="GO" id="GO:0006310">
    <property type="term" value="P:DNA recombination"/>
    <property type="evidence" value="ECO:0007669"/>
    <property type="project" value="UniProtKB-KW"/>
</dbReference>